<dbReference type="GO" id="GO:0006654">
    <property type="term" value="P:phosphatidic acid biosynthetic process"/>
    <property type="evidence" value="ECO:0007669"/>
    <property type="project" value="TreeGrafter"/>
</dbReference>
<dbReference type="SUPFAM" id="SSF69593">
    <property type="entry name" value="Glycerol-3-phosphate (1)-acyltransferase"/>
    <property type="match status" value="1"/>
</dbReference>
<keyword evidence="1 4" id="KW-0808">Transferase</keyword>
<evidence type="ECO:0000256" key="2">
    <source>
        <dbReference type="ARBA" id="ARBA00023315"/>
    </source>
</evidence>
<dbReference type="InterPro" id="IPR002123">
    <property type="entry name" value="Plipid/glycerol_acylTrfase"/>
</dbReference>
<feature type="domain" description="Phospholipid/glycerol acyltransferase" evidence="3">
    <location>
        <begin position="90"/>
        <end position="207"/>
    </location>
</feature>
<organism evidence="4">
    <name type="scientific">hydrothermal vent metagenome</name>
    <dbReference type="NCBI Taxonomy" id="652676"/>
    <lineage>
        <taxon>unclassified sequences</taxon>
        <taxon>metagenomes</taxon>
        <taxon>ecological metagenomes</taxon>
    </lineage>
</organism>
<keyword evidence="2 4" id="KW-0012">Acyltransferase</keyword>
<dbReference type="Pfam" id="PF01553">
    <property type="entry name" value="Acyltransferase"/>
    <property type="match status" value="1"/>
</dbReference>
<proteinExistence type="predicted"/>
<dbReference type="AlphaFoldDB" id="A0A3B1CBU3"/>
<reference evidence="4" key="1">
    <citation type="submission" date="2018-06" db="EMBL/GenBank/DDBJ databases">
        <authorList>
            <person name="Zhirakovskaya E."/>
        </authorList>
    </citation>
    <scope>NUCLEOTIDE SEQUENCE</scope>
</reference>
<evidence type="ECO:0000256" key="1">
    <source>
        <dbReference type="ARBA" id="ARBA00022679"/>
    </source>
</evidence>
<accession>A0A3B1CBU3</accession>
<sequence>MKRTTEYENIIAAKDEYTSPPVKGRKFPELRFYSHLLKVFIRANIQCKKNIYDRYEWVKSSRDIMLGLEKIGVRFHITGMDNFKNINTPVVFIGNHMSTLETLVLPCIINPVKLVVFVTKKELTTMPLFGPINNARHPVVVGRSNARDDLMLVMEQGAQRIKDGRSIILFPQRTRSKIFKPSEFNTLGTKLAKRNNIPIIPLALLTDAWSNGKVIKEIGDIDQSKTVHFAFGKPLAITGNGAEQHKAVVEFIKTHLKEWGREEYIAET</sequence>
<dbReference type="GO" id="GO:0003841">
    <property type="term" value="F:1-acylglycerol-3-phosphate O-acyltransferase activity"/>
    <property type="evidence" value="ECO:0007669"/>
    <property type="project" value="UniProtKB-EC"/>
</dbReference>
<dbReference type="PANTHER" id="PTHR10434">
    <property type="entry name" value="1-ACYL-SN-GLYCEROL-3-PHOSPHATE ACYLTRANSFERASE"/>
    <property type="match status" value="1"/>
</dbReference>
<evidence type="ECO:0000313" key="4">
    <source>
        <dbReference type="EMBL" id="VAX21408.1"/>
    </source>
</evidence>
<gene>
    <name evidence="4" type="ORF">MNBD_IGNAVI01-2997</name>
</gene>
<evidence type="ECO:0000259" key="3">
    <source>
        <dbReference type="SMART" id="SM00563"/>
    </source>
</evidence>
<dbReference type="EC" id="2.3.1.51" evidence="4"/>
<dbReference type="CDD" id="cd07989">
    <property type="entry name" value="LPLAT_AGPAT-like"/>
    <property type="match status" value="1"/>
</dbReference>
<dbReference type="PANTHER" id="PTHR10434:SF40">
    <property type="entry name" value="1-ACYL-SN-GLYCEROL-3-PHOSPHATE ACYLTRANSFERASE"/>
    <property type="match status" value="1"/>
</dbReference>
<dbReference type="SMART" id="SM00563">
    <property type="entry name" value="PlsC"/>
    <property type="match status" value="1"/>
</dbReference>
<name>A0A3B1CBU3_9ZZZZ</name>
<dbReference type="EMBL" id="UOGD01000197">
    <property type="protein sequence ID" value="VAX21408.1"/>
    <property type="molecule type" value="Genomic_DNA"/>
</dbReference>
<protein>
    <submittedName>
        <fullName evidence="4">Acyl-CoA:1-acyl-sn-glycerol-3-phosphate acyltransferase</fullName>
        <ecNumber evidence="4">2.3.1.51</ecNumber>
    </submittedName>
</protein>